<dbReference type="EMBL" id="PUBV01000002">
    <property type="protein sequence ID" value="PWB09361.1"/>
    <property type="molecule type" value="Genomic_DNA"/>
</dbReference>
<dbReference type="PANTHER" id="PTHR18964">
    <property type="entry name" value="ROK (REPRESSOR, ORF, KINASE) FAMILY"/>
    <property type="match status" value="1"/>
</dbReference>
<accession>A0A2V1J1J3</accession>
<dbReference type="Proteomes" id="UP000244925">
    <property type="component" value="Unassembled WGS sequence"/>
</dbReference>
<dbReference type="AlphaFoldDB" id="A0A2V1J1J3"/>
<gene>
    <name evidence="2" type="ORF">C5O25_01595</name>
</gene>
<organism evidence="2 3">
    <name type="scientific">Paramuribaculum intestinale</name>
    <dbReference type="NCBI Taxonomy" id="2094151"/>
    <lineage>
        <taxon>Bacteria</taxon>
        <taxon>Pseudomonadati</taxon>
        <taxon>Bacteroidota</taxon>
        <taxon>Bacteroidia</taxon>
        <taxon>Bacteroidales</taxon>
        <taxon>Muribaculaceae</taxon>
        <taxon>Paramuribaculum</taxon>
    </lineage>
</organism>
<dbReference type="SUPFAM" id="SSF53067">
    <property type="entry name" value="Actin-like ATPase domain"/>
    <property type="match status" value="1"/>
</dbReference>
<keyword evidence="3" id="KW-1185">Reference proteome</keyword>
<reference evidence="3" key="1">
    <citation type="submission" date="2018-02" db="EMBL/GenBank/DDBJ databases">
        <authorList>
            <person name="Clavel T."/>
            <person name="Strowig T."/>
        </authorList>
    </citation>
    <scope>NUCLEOTIDE SEQUENCE [LARGE SCALE GENOMIC DNA]</scope>
    <source>
        <strain evidence="3">DSM 100764</strain>
    </source>
</reference>
<comment type="similarity">
    <text evidence="1">Belongs to the ROK (NagC/XylR) family.</text>
</comment>
<evidence type="ECO:0000313" key="3">
    <source>
        <dbReference type="Proteomes" id="UP000244925"/>
    </source>
</evidence>
<dbReference type="PANTHER" id="PTHR18964:SF149">
    <property type="entry name" value="BIFUNCTIONAL UDP-N-ACETYLGLUCOSAMINE 2-EPIMERASE_N-ACETYLMANNOSAMINE KINASE"/>
    <property type="match status" value="1"/>
</dbReference>
<dbReference type="GeneID" id="93425338"/>
<evidence type="ECO:0000256" key="1">
    <source>
        <dbReference type="ARBA" id="ARBA00006479"/>
    </source>
</evidence>
<dbReference type="InterPro" id="IPR000600">
    <property type="entry name" value="ROK"/>
</dbReference>
<sequence>MVNSKPYVIGIDMGGTNTVFGIVDARGVVLTSDSIKTKKHSNINDYIDELYTETMRLVRAIDAEGKIFGIGVGAPNANYFTGMIEDGVNLPWPTPVPFAQLLSEKFGIPVAITNDANAAAIGEMTYGVARGIKDFIMITLGTGVGSGIVINGQLVYGHDGFAGELGHVIVKRNNGRLCGCGRAGCLETYCSATGVARTAREFLEIRTEPSTLRDIPVDAITSKDVYDAAMAGDKIAKEIFVYTGTILGEALADFTAFSSPEAFVLFGGLAKSGELLLKPLREAMERNMLSIYKGKVKVLQSELREADAAILGASALGWEAKPIGVAITPPPASATPAAPQP</sequence>
<dbReference type="RefSeq" id="WP_107034983.1">
    <property type="nucleotide sequence ID" value="NZ_CAOLHR010000010.1"/>
</dbReference>
<dbReference type="Pfam" id="PF00480">
    <property type="entry name" value="ROK"/>
    <property type="match status" value="1"/>
</dbReference>
<evidence type="ECO:0000313" key="2">
    <source>
        <dbReference type="EMBL" id="PWB09361.1"/>
    </source>
</evidence>
<proteinExistence type="inferred from homology"/>
<dbReference type="InterPro" id="IPR049874">
    <property type="entry name" value="ROK_cs"/>
</dbReference>
<comment type="caution">
    <text evidence="2">The sequence shown here is derived from an EMBL/GenBank/DDBJ whole genome shotgun (WGS) entry which is preliminary data.</text>
</comment>
<dbReference type="InterPro" id="IPR043129">
    <property type="entry name" value="ATPase_NBD"/>
</dbReference>
<name>A0A2V1J1J3_9BACT</name>
<dbReference type="PROSITE" id="PS01125">
    <property type="entry name" value="ROK"/>
    <property type="match status" value="1"/>
</dbReference>
<dbReference type="Gene3D" id="3.30.420.40">
    <property type="match status" value="2"/>
</dbReference>
<protein>
    <submittedName>
        <fullName evidence="2">ROK family protein</fullName>
    </submittedName>
</protein>